<dbReference type="GO" id="GO:0005813">
    <property type="term" value="C:centrosome"/>
    <property type="evidence" value="ECO:0007669"/>
    <property type="project" value="TreeGrafter"/>
</dbReference>
<keyword evidence="9 11" id="KW-0505">Motor protein</keyword>
<dbReference type="PANTHER" id="PTHR12688">
    <property type="entry name" value="DYNEIN LIGHT INTERMEDIATE CHAIN"/>
    <property type="match status" value="1"/>
</dbReference>
<evidence type="ECO:0000313" key="12">
    <source>
        <dbReference type="EMBL" id="VDO84436.1"/>
    </source>
</evidence>
<keyword evidence="7 11" id="KW-0067">ATP-binding</keyword>
<dbReference type="GO" id="GO:0000226">
    <property type="term" value="P:microtubule cytoskeleton organization"/>
    <property type="evidence" value="ECO:0007669"/>
    <property type="project" value="TreeGrafter"/>
</dbReference>
<dbReference type="Pfam" id="PF05783">
    <property type="entry name" value="DLIC"/>
    <property type="match status" value="1"/>
</dbReference>
<reference evidence="14" key="2">
    <citation type="submission" date="2019-09" db="UniProtKB">
        <authorList>
            <consortium name="WormBaseParasite"/>
        </authorList>
    </citation>
    <scope>IDENTIFICATION</scope>
</reference>
<dbReference type="GO" id="GO:0005524">
    <property type="term" value="F:ATP binding"/>
    <property type="evidence" value="ECO:0007669"/>
    <property type="project" value="UniProtKB-KW"/>
</dbReference>
<keyword evidence="6 11" id="KW-0547">Nucleotide-binding</keyword>
<evidence type="ECO:0000256" key="11">
    <source>
        <dbReference type="RuleBase" id="RU366047"/>
    </source>
</evidence>
<comment type="similarity">
    <text evidence="2 11">Belongs to the dynein light intermediate chain family.</text>
</comment>
<dbReference type="WBParaSite" id="HPBE_0001027201-mRNA-1">
    <property type="protein sequence ID" value="HPBE_0001027201-mRNA-1"/>
    <property type="gene ID" value="HPBE_0001027201"/>
</dbReference>
<evidence type="ECO:0000256" key="4">
    <source>
        <dbReference type="ARBA" id="ARBA00022490"/>
    </source>
</evidence>
<dbReference type="AlphaFoldDB" id="A0A183FR45"/>
<keyword evidence="13" id="KW-1185">Reference proteome</keyword>
<name>A0A183FR45_HELPZ</name>
<keyword evidence="10 11" id="KW-0206">Cytoskeleton</keyword>
<dbReference type="InterPro" id="IPR008467">
    <property type="entry name" value="Dynein1_light_intermed_chain"/>
</dbReference>
<evidence type="ECO:0000256" key="1">
    <source>
        <dbReference type="ARBA" id="ARBA00004245"/>
    </source>
</evidence>
<evidence type="ECO:0000256" key="8">
    <source>
        <dbReference type="ARBA" id="ARBA00023017"/>
    </source>
</evidence>
<evidence type="ECO:0000256" key="3">
    <source>
        <dbReference type="ARBA" id="ARBA00022448"/>
    </source>
</evidence>
<proteinExistence type="inferred from homology"/>
<dbReference type="PANTHER" id="PTHR12688:SF0">
    <property type="entry name" value="DYNEIN LIGHT INTERMEDIATE CHAIN"/>
    <property type="match status" value="1"/>
</dbReference>
<dbReference type="GO" id="GO:0005868">
    <property type="term" value="C:cytoplasmic dynein complex"/>
    <property type="evidence" value="ECO:0007669"/>
    <property type="project" value="UniProtKB-UniRule"/>
</dbReference>
<keyword evidence="5 11" id="KW-0493">Microtubule</keyword>
<accession>A0A183FR45</accession>
<gene>
    <name evidence="12" type="ORF">HPBE_LOCUS10273</name>
</gene>
<comment type="subunit">
    <text evidence="11">Homodimer. The cytoplasmic dynein 1 complex consists of two catalytic heavy chains (HCs) and a number of non-catalytic subunits presented by intermediate chains (ICs).</text>
</comment>
<dbReference type="SUPFAM" id="SSF52540">
    <property type="entry name" value="P-loop containing nucleoside triphosphate hydrolases"/>
    <property type="match status" value="1"/>
</dbReference>
<protein>
    <recommendedName>
        <fullName evidence="11">Dynein light intermediate chain</fullName>
    </recommendedName>
</protein>
<dbReference type="InterPro" id="IPR027417">
    <property type="entry name" value="P-loop_NTPase"/>
</dbReference>
<evidence type="ECO:0000256" key="6">
    <source>
        <dbReference type="ARBA" id="ARBA00022741"/>
    </source>
</evidence>
<evidence type="ECO:0000256" key="10">
    <source>
        <dbReference type="ARBA" id="ARBA00023212"/>
    </source>
</evidence>
<evidence type="ECO:0000256" key="7">
    <source>
        <dbReference type="ARBA" id="ARBA00022840"/>
    </source>
</evidence>
<dbReference type="PRINTS" id="PR00449">
    <property type="entry name" value="RASTRNSFRMNG"/>
</dbReference>
<keyword evidence="3 11" id="KW-0813">Transport</keyword>
<dbReference type="Proteomes" id="UP000050761">
    <property type="component" value="Unassembled WGS sequence"/>
</dbReference>
<evidence type="ECO:0000256" key="5">
    <source>
        <dbReference type="ARBA" id="ARBA00022701"/>
    </source>
</evidence>
<comment type="subcellular location">
    <subcellularLocation>
        <location evidence="1 11">Cytoplasm</location>
        <location evidence="1 11">Cytoskeleton</location>
    </subcellularLocation>
</comment>
<dbReference type="GO" id="GO:0007018">
    <property type="term" value="P:microtubule-based movement"/>
    <property type="evidence" value="ECO:0007669"/>
    <property type="project" value="InterPro"/>
</dbReference>
<dbReference type="InterPro" id="IPR022780">
    <property type="entry name" value="Dynein_light_int_chain"/>
</dbReference>
<keyword evidence="8 11" id="KW-0243">Dynein</keyword>
<dbReference type="GO" id="GO:0005874">
    <property type="term" value="C:microtubule"/>
    <property type="evidence" value="ECO:0007669"/>
    <property type="project" value="UniProtKB-KW"/>
</dbReference>
<evidence type="ECO:0000256" key="9">
    <source>
        <dbReference type="ARBA" id="ARBA00023175"/>
    </source>
</evidence>
<organism evidence="13 14">
    <name type="scientific">Heligmosomoides polygyrus</name>
    <name type="common">Parasitic roundworm</name>
    <dbReference type="NCBI Taxonomy" id="6339"/>
    <lineage>
        <taxon>Eukaryota</taxon>
        <taxon>Metazoa</taxon>
        <taxon>Ecdysozoa</taxon>
        <taxon>Nematoda</taxon>
        <taxon>Chromadorea</taxon>
        <taxon>Rhabditida</taxon>
        <taxon>Rhabditina</taxon>
        <taxon>Rhabditomorpha</taxon>
        <taxon>Strongyloidea</taxon>
        <taxon>Heligmosomidae</taxon>
        <taxon>Heligmosomoides</taxon>
    </lineage>
</organism>
<evidence type="ECO:0000256" key="2">
    <source>
        <dbReference type="ARBA" id="ARBA00006831"/>
    </source>
</evidence>
<keyword evidence="4 11" id="KW-0963">Cytoplasm</keyword>
<comment type="function">
    <text evidence="11">Acts as one of several non-catalytic accessory components of the cytoplasmic dynein 1 complex that are thought to be involved in linking dynein to cargos and to adapter proteins that regulate dynein function. Cytoplasmic dynein 1 acts as a motor for the intracellular retrograde motility of vesicles and organelles along microtubules. May play a role in binding dynein to membranous organelles or chromosomes.</text>
</comment>
<reference evidence="12 13" key="1">
    <citation type="submission" date="2018-11" db="EMBL/GenBank/DDBJ databases">
        <authorList>
            <consortium name="Pathogen Informatics"/>
        </authorList>
    </citation>
    <scope>NUCLEOTIDE SEQUENCE [LARGE SCALE GENOMIC DNA]</scope>
</reference>
<evidence type="ECO:0000313" key="13">
    <source>
        <dbReference type="Proteomes" id="UP000050761"/>
    </source>
</evidence>
<accession>A0A3P7Y9L5</accession>
<dbReference type="EMBL" id="UZAH01026708">
    <property type="protein sequence ID" value="VDO84436.1"/>
    <property type="molecule type" value="Genomic_DNA"/>
</dbReference>
<dbReference type="OrthoDB" id="27603at2759"/>
<evidence type="ECO:0000313" key="14">
    <source>
        <dbReference type="WBParaSite" id="HPBE_0001027201-mRNA-1"/>
    </source>
</evidence>
<dbReference type="Gene3D" id="3.40.50.300">
    <property type="entry name" value="P-loop containing nucleotide triphosphate hydrolases"/>
    <property type="match status" value="1"/>
</dbReference>
<dbReference type="GO" id="GO:0045504">
    <property type="term" value="F:dynein heavy chain binding"/>
    <property type="evidence" value="ECO:0007669"/>
    <property type="project" value="TreeGrafter"/>
</dbReference>
<sequence>MVASDFITGFPIPSTGSSAALASTQPPEDEKLWTRILSEVSSKTTSTLQGGSLIILGDNQSGKSSLLARLEKNESQGQRSALEYHFLNVQNDFRDGSYAYQLGTAGALGPAENFSLPVWMLDGEECFAPLIQFALPLPSPAKTVVLLVAPIDNPGLIHSIRRWANIFTQQVIQKYDKATITEAKTSQERFWQEYVEPVESSMTSSMAPGGLDDAGLLPLEQGVLTENCGASFVVVITKSDLCNEMTDQQADRILVQVRRLCLQLGAALVYTSAKNVKNIQVLYKYIVHRAFGFPFTSTAQLIERDSVFVPAGWDGEKKIEIVKEGIPDVDTVLEPTREKPLLLKEQLVEAEDEQMFLQRLAAAESAAPAAQKKTSLLDDAADNKTPLSSFFSNLLKDKPNVVKTSVPPVDTAVQLDRILKSATGQQNQSSNESSA</sequence>